<keyword evidence="1" id="KW-0175">Coiled coil</keyword>
<name>A0A9N8ZBI1_9GLOM</name>
<evidence type="ECO:0000313" key="2">
    <source>
        <dbReference type="EMBL" id="CAG8487442.1"/>
    </source>
</evidence>
<organism evidence="2 3">
    <name type="scientific">Cetraspora pellucida</name>
    <dbReference type="NCBI Taxonomy" id="1433469"/>
    <lineage>
        <taxon>Eukaryota</taxon>
        <taxon>Fungi</taxon>
        <taxon>Fungi incertae sedis</taxon>
        <taxon>Mucoromycota</taxon>
        <taxon>Glomeromycotina</taxon>
        <taxon>Glomeromycetes</taxon>
        <taxon>Diversisporales</taxon>
        <taxon>Gigasporaceae</taxon>
        <taxon>Cetraspora</taxon>
    </lineage>
</organism>
<dbReference type="InterPro" id="IPR007483">
    <property type="entry name" value="Hamartin"/>
</dbReference>
<sequence length="814" mass="94094">MTSLKDISRNIISTVNSSSADVQPTIDLIDNFITTQEFHADRERLDKINKYSSELISIYNSIQDNPQKFYIFLKCLRASLPILGPDVVIPDWCDRILLPILKSSLQPKDIIEEVKGIIREVLVCETDRVIIFRKEILELYLNESSMIGKAAGEGHGVVGEQVHAFWCRNLENVLRGFGSVKTKDFFVLLDSYFAQKQYRLQILNLLGEFIQRQRLNIHQILETPLFDSLLISLQRDTSTTLISLSLTTLVMLLPHICTSVVNYLPRLYIAFTRILCWDKYDSRCTNFDGELIGSDLNITEGRDISKTDAESDWERYSTFDSIPSTPPNCSHLFTILYGMFPCSTVEFLRNPTAWIKNMNHIPCEDIDDDVVRSRSMPLLRRHTFHPNFILSDAQRELSDTSRWIKLEPADVVAECIGYDMENASTKHQISELEDFTKKALEGVDSTNVATKTTKIRRPSQAISIQEIMDVHQALKSGVEIVVGDDPWDSKIISSNSISSTSPSDQSLSVAQSFMPSSNVQASIAFLQREIMLLRNELNFELYLKQQHLQHIGRLHRDHVLDISAEAERQNLYNTCKNLKLQLEKTQSAFNRQRDENASIKKKHVQWEDELNAKLKKYREEKKEWKTELDKVEEQLREAKLTIKAQAKQIEHANARNFDLENHIKVSEPQLQKLSEYENRIDQLTKQLLLWEADTRKFQEQKCHMEILVAQWNKMEIMLETKEKEINQLRTTVSSQSLVIDDLKIKSESLSQNQSGQGIALERQMQIWTFERDKRDKELKKLETAYEMVKKQNCELQSRIIELTAKIKSIDPSKS</sequence>
<dbReference type="PANTHER" id="PTHR15154">
    <property type="entry name" value="HAMARTIN"/>
    <property type="match status" value="1"/>
</dbReference>
<dbReference type="OrthoDB" id="6022054at2759"/>
<comment type="caution">
    <text evidence="2">The sequence shown here is derived from an EMBL/GenBank/DDBJ whole genome shotgun (WGS) entry which is preliminary data.</text>
</comment>
<dbReference type="Pfam" id="PF04388">
    <property type="entry name" value="Hamartin"/>
    <property type="match status" value="2"/>
</dbReference>
<dbReference type="GO" id="GO:0051726">
    <property type="term" value="P:regulation of cell cycle"/>
    <property type="evidence" value="ECO:0007669"/>
    <property type="project" value="TreeGrafter"/>
</dbReference>
<dbReference type="PANTHER" id="PTHR15154:SF2">
    <property type="entry name" value="HAMARTIN"/>
    <property type="match status" value="1"/>
</dbReference>
<evidence type="ECO:0000256" key="1">
    <source>
        <dbReference type="SAM" id="Coils"/>
    </source>
</evidence>
<dbReference type="GO" id="GO:0033596">
    <property type="term" value="C:TSC1-TSC2 complex"/>
    <property type="evidence" value="ECO:0007669"/>
    <property type="project" value="TreeGrafter"/>
</dbReference>
<gene>
    <name evidence="2" type="ORF">CPELLU_LOCUS1813</name>
</gene>
<dbReference type="GO" id="GO:0032007">
    <property type="term" value="P:negative regulation of TOR signaling"/>
    <property type="evidence" value="ECO:0007669"/>
    <property type="project" value="TreeGrafter"/>
</dbReference>
<dbReference type="AlphaFoldDB" id="A0A9N8ZBI1"/>
<accession>A0A9N8ZBI1</accession>
<feature type="coiled-coil region" evidence="1">
    <location>
        <begin position="568"/>
        <end position="693"/>
    </location>
</feature>
<keyword evidence="3" id="KW-1185">Reference proteome</keyword>
<proteinExistence type="predicted"/>
<protein>
    <submittedName>
        <fullName evidence="2">9430_t:CDS:1</fullName>
    </submittedName>
</protein>
<dbReference type="Proteomes" id="UP000789759">
    <property type="component" value="Unassembled WGS sequence"/>
</dbReference>
<reference evidence="2" key="1">
    <citation type="submission" date="2021-06" db="EMBL/GenBank/DDBJ databases">
        <authorList>
            <person name="Kallberg Y."/>
            <person name="Tangrot J."/>
            <person name="Rosling A."/>
        </authorList>
    </citation>
    <scope>NUCLEOTIDE SEQUENCE</scope>
    <source>
        <strain evidence="2">FL966</strain>
    </source>
</reference>
<dbReference type="EMBL" id="CAJVQA010000711">
    <property type="protein sequence ID" value="CAG8487442.1"/>
    <property type="molecule type" value="Genomic_DNA"/>
</dbReference>
<evidence type="ECO:0000313" key="3">
    <source>
        <dbReference type="Proteomes" id="UP000789759"/>
    </source>
</evidence>